<feature type="region of interest" description="Disordered" evidence="1">
    <location>
        <begin position="170"/>
        <end position="194"/>
    </location>
</feature>
<dbReference type="AlphaFoldDB" id="A0A7M4EKT4"/>
<feature type="compositionally biased region" description="Polar residues" evidence="1">
    <location>
        <begin position="177"/>
        <end position="186"/>
    </location>
</feature>
<evidence type="ECO:0000313" key="2">
    <source>
        <dbReference type="Ensembl" id="ENSCPRP00005010549.1"/>
    </source>
</evidence>
<evidence type="ECO:0000256" key="1">
    <source>
        <dbReference type="SAM" id="MobiDB-lite"/>
    </source>
</evidence>
<dbReference type="GO" id="GO:1990841">
    <property type="term" value="F:promoter-specific chromatin binding"/>
    <property type="evidence" value="ECO:0007669"/>
    <property type="project" value="TreeGrafter"/>
</dbReference>
<reference evidence="2" key="2">
    <citation type="submission" date="2025-09" db="UniProtKB">
        <authorList>
            <consortium name="Ensembl"/>
        </authorList>
    </citation>
    <scope>IDENTIFICATION</scope>
</reference>
<evidence type="ECO:0000313" key="3">
    <source>
        <dbReference type="Proteomes" id="UP000594220"/>
    </source>
</evidence>
<dbReference type="GeneTree" id="ENSGT00530000063870"/>
<dbReference type="GO" id="GO:0000978">
    <property type="term" value="F:RNA polymerase II cis-regulatory region sequence-specific DNA binding"/>
    <property type="evidence" value="ECO:0007669"/>
    <property type="project" value="TreeGrafter"/>
</dbReference>
<dbReference type="GO" id="GO:0008544">
    <property type="term" value="P:epidermis development"/>
    <property type="evidence" value="ECO:0007669"/>
    <property type="project" value="TreeGrafter"/>
</dbReference>
<feature type="compositionally biased region" description="Polar residues" evidence="1">
    <location>
        <begin position="17"/>
        <end position="39"/>
    </location>
</feature>
<sequence>MSPLAGSAATGSPGRPSPTNFTQTGLFDLSNKSSTTTGKYDQHEESFTAFRPVRKSTDQSTLLQNVQTQAIQTLLLITLNYQVKVGPKSYQTASQTFFSYEEHLSNREDDTGIAPLNLSKRPDTNAGTVHEHTYKTETQSFLELQDMPLNLSVKDSCNIFSLKASFQSPSHDARAATTPNTENENSGAEVCKPKNHASNTVCDKPFTVHSSEAQDLKVIDNCDEQKQTAAVALCQLAAYSPSKARRNNEEQISQDCSTPCTEPALSSTDLQNDHCNHKAKGQKRTSQKETAKSLQGTKRVRPNDCSRIFTLRKRTRVS</sequence>
<keyword evidence="3" id="KW-1185">Reference proteome</keyword>
<feature type="region of interest" description="Disordered" evidence="1">
    <location>
        <begin position="1"/>
        <end position="42"/>
    </location>
</feature>
<dbReference type="Proteomes" id="UP000594220">
    <property type="component" value="Unplaced"/>
</dbReference>
<dbReference type="GO" id="GO:0001228">
    <property type="term" value="F:DNA-binding transcription activator activity, RNA polymerase II-specific"/>
    <property type="evidence" value="ECO:0007669"/>
    <property type="project" value="TreeGrafter"/>
</dbReference>
<dbReference type="PANTHER" id="PTHR14678:SF1">
    <property type="entry name" value="ZINC FINGER PROTEIN 750"/>
    <property type="match status" value="1"/>
</dbReference>
<accession>A0A7M4EKT4</accession>
<dbReference type="PANTHER" id="PTHR14678">
    <property type="entry name" value="PROLINE-RICH PROTEIN 35-RELATED"/>
    <property type="match status" value="1"/>
</dbReference>
<dbReference type="Ensembl" id="ENSCPRT00005012424.1">
    <property type="protein sequence ID" value="ENSCPRP00005010549.1"/>
    <property type="gene ID" value="ENSCPRG00005007509.1"/>
</dbReference>
<organism evidence="2 3">
    <name type="scientific">Crocodylus porosus</name>
    <name type="common">Saltwater crocodile</name>
    <name type="synonym">Estuarine crocodile</name>
    <dbReference type="NCBI Taxonomy" id="8502"/>
    <lineage>
        <taxon>Eukaryota</taxon>
        <taxon>Metazoa</taxon>
        <taxon>Chordata</taxon>
        <taxon>Craniata</taxon>
        <taxon>Vertebrata</taxon>
        <taxon>Euteleostomi</taxon>
        <taxon>Archelosauria</taxon>
        <taxon>Archosauria</taxon>
        <taxon>Crocodylia</taxon>
        <taxon>Longirostres</taxon>
        <taxon>Crocodylidae</taxon>
        <taxon>Crocodylus</taxon>
    </lineage>
</organism>
<reference evidence="2" key="1">
    <citation type="submission" date="2025-08" db="UniProtKB">
        <authorList>
            <consortium name="Ensembl"/>
        </authorList>
    </citation>
    <scope>IDENTIFICATION</scope>
</reference>
<protein>
    <submittedName>
        <fullName evidence="2">Uncharacterized protein</fullName>
    </submittedName>
</protein>
<name>A0A7M4EKT4_CROPO</name>
<dbReference type="InterPro" id="IPR039363">
    <property type="entry name" value="ZNF750"/>
</dbReference>
<feature type="region of interest" description="Disordered" evidence="1">
    <location>
        <begin position="267"/>
        <end position="303"/>
    </location>
</feature>
<proteinExistence type="predicted"/>
<dbReference type="OMA" id="PTENQNC"/>
<dbReference type="GO" id="GO:0005634">
    <property type="term" value="C:nucleus"/>
    <property type="evidence" value="ECO:0007669"/>
    <property type="project" value="TreeGrafter"/>
</dbReference>